<accession>A0ACC0VJS5</accession>
<comment type="caution">
    <text evidence="1">The sequence shown here is derived from an EMBL/GenBank/DDBJ whole genome shotgun (WGS) entry which is preliminary data.</text>
</comment>
<proteinExistence type="predicted"/>
<protein>
    <submittedName>
        <fullName evidence="1">Uncharacterized protein</fullName>
    </submittedName>
</protein>
<organism evidence="1 2">
    <name type="scientific">Peronosclerospora sorghi</name>
    <dbReference type="NCBI Taxonomy" id="230839"/>
    <lineage>
        <taxon>Eukaryota</taxon>
        <taxon>Sar</taxon>
        <taxon>Stramenopiles</taxon>
        <taxon>Oomycota</taxon>
        <taxon>Peronosporomycetes</taxon>
        <taxon>Peronosporales</taxon>
        <taxon>Peronosporaceae</taxon>
        <taxon>Peronosclerospora</taxon>
    </lineage>
</organism>
<dbReference type="Proteomes" id="UP001163321">
    <property type="component" value="Chromosome 8"/>
</dbReference>
<reference evidence="1 2" key="1">
    <citation type="journal article" date="2022" name="bioRxiv">
        <title>The genome of the oomycete Peronosclerospora sorghi, a cosmopolitan pathogen of maize and sorghum, is inflated with dispersed pseudogenes.</title>
        <authorList>
            <person name="Fletcher K."/>
            <person name="Martin F."/>
            <person name="Isakeit T."/>
            <person name="Cavanaugh K."/>
            <person name="Magill C."/>
            <person name="Michelmore R."/>
        </authorList>
    </citation>
    <scope>NUCLEOTIDE SEQUENCE [LARGE SCALE GENOMIC DNA]</scope>
    <source>
        <strain evidence="1">P6</strain>
    </source>
</reference>
<sequence>MYGPSSSSRKRSVDESDHHHTARDSRSKRARLDDRASGTFRRPVDRRSERVPESERARAWRVTKKAVVELCDNGGAARDDVVRTRDMVLHELDVDAQDVKLGHLATLVLQCATRLGPKTAVYATLTALVTARAPRFGRQVVELATHGLQADWDACHVNKQAEKDDNDAGDAHPTHDDGAAMGLRIRLTVRFLAALASVHVCQADDVVALLDTFQGQCRTQDEDEPGDDEHDVSSSRARDDATAWQDFLAWIVLDTLLSSGQDLAKRAETRVERVLGHCRAYIAHRARVTSGRPVPTSWRTRRLQLALLWQPERADEVPALCAASDPLTLGWDALESLRGGNEEDEATGVVAWTASGMSRPQDLFVSEVAHVEPLALPRSIILDVHKLDARKVPAYAPCFRIFTEDSGTFGTLIATLPLPTYLMLRTQFADALETLAPKPAIAATALLGLCRASNARLASSRSGTEASIQTEYLLIETLLVAALSDHAKPATLGAYCSLLYHLVKNDAARLSPAFAVVVELLFRQVANLRAAAVASFVLLLSHFVSNFDFKWCWSGWTYVLDAAEDDPQRLFVSAVIERCVRLSYLEHMERVLPSAFHVLLPPAPKPRIRFHATTDDAVDGTSGFYQKVTQKLQTHPPAPILRTWLDDEMVQVDMSRPEALEVVWTCILEAGAATFTHMRLLLEKYGPVLAPLVANDEDLVLVQTVAHVWLKSPQHIGLLVAAIVRHALLRPRTIMHWVCTSDAVQQYSWPYVWEIVHATLAFVQDDDGAPPARAHELPELLLHLFRGLLRVLREHMATCASDGVNGHDNWYRSLVSQLLEVGWRYRRALDRVLDELEQDVVPGEPGADEAKQLLDVLRVAYRSGASP</sequence>
<evidence type="ECO:0000313" key="2">
    <source>
        <dbReference type="Proteomes" id="UP001163321"/>
    </source>
</evidence>
<name>A0ACC0VJS5_9STRA</name>
<gene>
    <name evidence="1" type="ORF">PsorP6_016464</name>
</gene>
<evidence type="ECO:0000313" key="1">
    <source>
        <dbReference type="EMBL" id="KAI9906712.1"/>
    </source>
</evidence>
<dbReference type="EMBL" id="CM047587">
    <property type="protein sequence ID" value="KAI9906712.1"/>
    <property type="molecule type" value="Genomic_DNA"/>
</dbReference>
<keyword evidence="2" id="KW-1185">Reference proteome</keyword>